<name>A0ABW2NHP2_9BACL</name>
<protein>
    <recommendedName>
        <fullName evidence="3">FHA domain-containing protein</fullName>
    </recommendedName>
</protein>
<sequence length="87" mass="9859">MEPVIFRQLAHDKWECAASGSIAYSVKGVEILTADRPIQEHFRTLEANRIIITNLTALNGTYVAIGGRYEVEQVEDGRIFLKPHRSF</sequence>
<evidence type="ECO:0008006" key="3">
    <source>
        <dbReference type="Google" id="ProtNLM"/>
    </source>
</evidence>
<dbReference type="EMBL" id="JBHTCT010000007">
    <property type="protein sequence ID" value="MFC7364221.1"/>
    <property type="molecule type" value="Genomic_DNA"/>
</dbReference>
<organism evidence="1 2">
    <name type="scientific">Bhargavaea changchunensis</name>
    <dbReference type="NCBI Taxonomy" id="2134037"/>
    <lineage>
        <taxon>Bacteria</taxon>
        <taxon>Bacillati</taxon>
        <taxon>Bacillota</taxon>
        <taxon>Bacilli</taxon>
        <taxon>Bacillales</taxon>
        <taxon>Caryophanaceae</taxon>
        <taxon>Bhargavaea</taxon>
    </lineage>
</organism>
<gene>
    <name evidence="1" type="ORF">ACFQQH_03475</name>
</gene>
<evidence type="ECO:0000313" key="2">
    <source>
        <dbReference type="Proteomes" id="UP001596483"/>
    </source>
</evidence>
<evidence type="ECO:0000313" key="1">
    <source>
        <dbReference type="EMBL" id="MFC7364221.1"/>
    </source>
</evidence>
<accession>A0ABW2NHP2</accession>
<keyword evidence="2" id="KW-1185">Reference proteome</keyword>
<comment type="caution">
    <text evidence="1">The sequence shown here is derived from an EMBL/GenBank/DDBJ whole genome shotgun (WGS) entry which is preliminary data.</text>
</comment>
<proteinExistence type="predicted"/>
<dbReference type="Proteomes" id="UP001596483">
    <property type="component" value="Unassembled WGS sequence"/>
</dbReference>
<reference evidence="2" key="1">
    <citation type="journal article" date="2019" name="Int. J. Syst. Evol. Microbiol.">
        <title>The Global Catalogue of Microorganisms (GCM) 10K type strain sequencing project: providing services to taxonomists for standard genome sequencing and annotation.</title>
        <authorList>
            <consortium name="The Broad Institute Genomics Platform"/>
            <consortium name="The Broad Institute Genome Sequencing Center for Infectious Disease"/>
            <person name="Wu L."/>
            <person name="Ma J."/>
        </authorList>
    </citation>
    <scope>NUCLEOTIDE SEQUENCE [LARGE SCALE GENOMIC DNA]</scope>
    <source>
        <strain evidence="2">JCM 4738</strain>
    </source>
</reference>